<gene>
    <name evidence="5" type="ORF">H5P27_12565</name>
</gene>
<reference evidence="5 6" key="1">
    <citation type="submission" date="2020-07" db="EMBL/GenBank/DDBJ databases">
        <authorList>
            <person name="Feng X."/>
        </authorList>
    </citation>
    <scope>NUCLEOTIDE SEQUENCE [LARGE SCALE GENOMIC DNA]</scope>
    <source>
        <strain evidence="5 6">JCM23202</strain>
    </source>
</reference>
<comment type="cofactor">
    <cofactor evidence="3">
        <name>Zn(2+)</name>
        <dbReference type="ChEBI" id="CHEBI:29105"/>
    </cofactor>
    <text evidence="3">Binds 1 divalent metal cation per subunit.</text>
</comment>
<feature type="active site" description="Proton donor/acceptor" evidence="2">
    <location>
        <position position="195"/>
    </location>
</feature>
<evidence type="ECO:0000313" key="5">
    <source>
        <dbReference type="EMBL" id="MBC2606877.1"/>
    </source>
</evidence>
<evidence type="ECO:0000256" key="2">
    <source>
        <dbReference type="PIRSR" id="PIRSR605511-1"/>
    </source>
</evidence>
<dbReference type="InterPro" id="IPR013658">
    <property type="entry name" value="SGL"/>
</dbReference>
<name>A0A7X1EAK9_9BACT</name>
<dbReference type="Gene3D" id="2.120.10.30">
    <property type="entry name" value="TolB, C-terminal domain"/>
    <property type="match status" value="1"/>
</dbReference>
<dbReference type="Pfam" id="PF08450">
    <property type="entry name" value="SGL"/>
    <property type="match status" value="1"/>
</dbReference>
<dbReference type="Proteomes" id="UP000526501">
    <property type="component" value="Unassembled WGS sequence"/>
</dbReference>
<dbReference type="GO" id="GO:0005509">
    <property type="term" value="F:calcium ion binding"/>
    <property type="evidence" value="ECO:0007669"/>
    <property type="project" value="TreeGrafter"/>
</dbReference>
<dbReference type="InterPro" id="IPR005511">
    <property type="entry name" value="SMP-30"/>
</dbReference>
<keyword evidence="3" id="KW-0862">Zinc</keyword>
<dbReference type="GO" id="GO:0019853">
    <property type="term" value="P:L-ascorbic acid biosynthetic process"/>
    <property type="evidence" value="ECO:0007669"/>
    <property type="project" value="TreeGrafter"/>
</dbReference>
<feature type="domain" description="SMP-30/Gluconolactonase/LRE-like region" evidence="4">
    <location>
        <begin position="14"/>
        <end position="254"/>
    </location>
</feature>
<evidence type="ECO:0000259" key="4">
    <source>
        <dbReference type="Pfam" id="PF08450"/>
    </source>
</evidence>
<dbReference type="RefSeq" id="WP_185660747.1">
    <property type="nucleotide sequence ID" value="NZ_CAWPOO010000012.1"/>
</dbReference>
<organism evidence="5 6">
    <name type="scientific">Pelagicoccus albus</name>
    <dbReference type="NCBI Taxonomy" id="415222"/>
    <lineage>
        <taxon>Bacteria</taxon>
        <taxon>Pseudomonadati</taxon>
        <taxon>Verrucomicrobiota</taxon>
        <taxon>Opitutia</taxon>
        <taxon>Puniceicoccales</taxon>
        <taxon>Pelagicoccaceae</taxon>
        <taxon>Pelagicoccus</taxon>
    </lineage>
</organism>
<feature type="binding site" evidence="3">
    <location>
        <position position="119"/>
    </location>
    <ligand>
        <name>substrate</name>
    </ligand>
</feature>
<keyword evidence="6" id="KW-1185">Reference proteome</keyword>
<feature type="binding site" evidence="3">
    <location>
        <position position="101"/>
    </location>
    <ligand>
        <name>substrate</name>
    </ligand>
</feature>
<dbReference type="PANTHER" id="PTHR10907">
    <property type="entry name" value="REGUCALCIN"/>
    <property type="match status" value="1"/>
</dbReference>
<sequence length="288" mass="31538">MIEAKCVYHDRAELGEGVLWSESLQRLYWIDILGERVCRFDPKSGKNEAMQVGQAVGTVAETKSGELLLGLKDGVYQFNFETGEGVKLCDPMAGDPLNRLNDGKAGPDGRFYVGCEGPENQQCFYRVERNGSDFSVLKKSVTCSNGLAWSGDSKTMYYIDSPERVVWAYDFDIDTGSIRNERVVVDVRGSQAVPDGMTIDAEGMLWVAFWDGGCVRRFDPQTGKALLQVDLPVSKVTSCAFGGEDLDTLYISTASVGFEESDWDREPLAGGVFSCKPGVSGVASYQFG</sequence>
<accession>A0A7X1EAK9</accession>
<dbReference type="EMBL" id="JACHVC010000012">
    <property type="protein sequence ID" value="MBC2606877.1"/>
    <property type="molecule type" value="Genomic_DNA"/>
</dbReference>
<dbReference type="InterPro" id="IPR011042">
    <property type="entry name" value="6-blade_b-propeller_TolB-like"/>
</dbReference>
<evidence type="ECO:0000313" key="6">
    <source>
        <dbReference type="Proteomes" id="UP000526501"/>
    </source>
</evidence>
<dbReference type="SUPFAM" id="SSF63829">
    <property type="entry name" value="Calcium-dependent phosphotriesterase"/>
    <property type="match status" value="1"/>
</dbReference>
<dbReference type="PANTHER" id="PTHR10907:SF47">
    <property type="entry name" value="REGUCALCIN"/>
    <property type="match status" value="1"/>
</dbReference>
<feature type="binding site" evidence="3">
    <location>
        <position position="99"/>
    </location>
    <ligand>
        <name>substrate</name>
    </ligand>
</feature>
<feature type="binding site" evidence="3">
    <location>
        <position position="16"/>
    </location>
    <ligand>
        <name>a divalent metal cation</name>
        <dbReference type="ChEBI" id="CHEBI:60240"/>
    </ligand>
</feature>
<dbReference type="PRINTS" id="PR01790">
    <property type="entry name" value="SMP30FAMILY"/>
</dbReference>
<dbReference type="AlphaFoldDB" id="A0A7X1EAK9"/>
<comment type="similarity">
    <text evidence="1">Belongs to the SMP-30/CGR1 family.</text>
</comment>
<feature type="binding site" evidence="3">
    <location>
        <position position="195"/>
    </location>
    <ligand>
        <name>a divalent metal cation</name>
        <dbReference type="ChEBI" id="CHEBI:60240"/>
    </ligand>
</feature>
<comment type="caution">
    <text evidence="5">The sequence shown here is derived from an EMBL/GenBank/DDBJ whole genome shotgun (WGS) entry which is preliminary data.</text>
</comment>
<keyword evidence="3" id="KW-0479">Metal-binding</keyword>
<evidence type="ECO:0000256" key="3">
    <source>
        <dbReference type="PIRSR" id="PIRSR605511-2"/>
    </source>
</evidence>
<dbReference type="GO" id="GO:0004341">
    <property type="term" value="F:gluconolactonase activity"/>
    <property type="evidence" value="ECO:0007669"/>
    <property type="project" value="TreeGrafter"/>
</dbReference>
<evidence type="ECO:0000256" key="1">
    <source>
        <dbReference type="ARBA" id="ARBA00008853"/>
    </source>
</evidence>
<feature type="binding site" evidence="3">
    <location>
        <position position="145"/>
    </location>
    <ligand>
        <name>a divalent metal cation</name>
        <dbReference type="ChEBI" id="CHEBI:60240"/>
    </ligand>
</feature>
<proteinExistence type="inferred from homology"/>
<protein>
    <submittedName>
        <fullName evidence="5">SMP-30/gluconolactonase/LRE family protein</fullName>
    </submittedName>
</protein>